<protein>
    <submittedName>
        <fullName evidence="3">Uncharacterized protein</fullName>
    </submittedName>
</protein>
<sequence length="93" mass="11016">MKLRKQLSGTAFKIINEKIQYERFKWGLVIYFIYNIRTLTHVCYTIQKGNIDISKRARKHALDVNEERQHVNPNETRTANNLSPPVKTKCLNR</sequence>
<dbReference type="Proteomes" id="UP000093561">
    <property type="component" value="Unassembled WGS sequence"/>
</dbReference>
<evidence type="ECO:0000313" key="3">
    <source>
        <dbReference type="WBParaSite" id="mrna-Wban_10187"/>
    </source>
</evidence>
<evidence type="ECO:0000313" key="2">
    <source>
        <dbReference type="Proteomes" id="UP000093561"/>
    </source>
</evidence>
<dbReference type="WBParaSite" id="mrna-Wban_10187">
    <property type="protein sequence ID" value="mrna-Wban_10187"/>
    <property type="gene ID" value="Wban_10187"/>
</dbReference>
<accession>A0AAF5Q4T3</accession>
<dbReference type="AlphaFoldDB" id="A0AAF5Q4T3"/>
<name>A0AAF5Q4T3_WUCBA</name>
<reference evidence="3" key="3">
    <citation type="submission" date="2024-02" db="UniProtKB">
        <authorList>
            <consortium name="WormBaseParasite"/>
        </authorList>
    </citation>
    <scope>IDENTIFICATION</scope>
    <source>
        <strain evidence="3">pt0022</strain>
    </source>
</reference>
<reference evidence="2" key="1">
    <citation type="submission" date="2015-03" db="EMBL/GenBank/DDBJ databases">
        <title>Wuchereria bancrofti Genome Sequencing Papua New Guinea Strain.</title>
        <authorList>
            <person name="Small S.T."/>
            <person name="Serre D."/>
            <person name="Zimmerman P.A."/>
        </authorList>
    </citation>
    <scope>NUCLEOTIDE SEQUENCE [LARGE SCALE GENOMIC DNA]</scope>
    <source>
        <strain evidence="2">pt0022</strain>
    </source>
</reference>
<reference evidence="2" key="2">
    <citation type="journal article" date="2016" name="Mol. Ecol.">
        <title>Population genomics of the filarial nematode parasite Wuchereria bancrofti from mosquitoes.</title>
        <authorList>
            <person name="Small S.T."/>
            <person name="Reimer L.J."/>
            <person name="Tisch D.J."/>
            <person name="King C.L."/>
            <person name="Christensen B.M."/>
            <person name="Siba P.M."/>
            <person name="Kazura J.W."/>
            <person name="Serre D."/>
            <person name="Zimmerman P.A."/>
        </authorList>
    </citation>
    <scope>NUCLEOTIDE SEQUENCE</scope>
    <source>
        <strain evidence="2">pt0022</strain>
    </source>
</reference>
<proteinExistence type="predicted"/>
<feature type="compositionally biased region" description="Polar residues" evidence="1">
    <location>
        <begin position="71"/>
        <end position="83"/>
    </location>
</feature>
<feature type="region of interest" description="Disordered" evidence="1">
    <location>
        <begin position="66"/>
        <end position="93"/>
    </location>
</feature>
<evidence type="ECO:0000256" key="1">
    <source>
        <dbReference type="SAM" id="MobiDB-lite"/>
    </source>
</evidence>
<organism evidence="2 3">
    <name type="scientific">Wuchereria bancrofti</name>
    <dbReference type="NCBI Taxonomy" id="6293"/>
    <lineage>
        <taxon>Eukaryota</taxon>
        <taxon>Metazoa</taxon>
        <taxon>Ecdysozoa</taxon>
        <taxon>Nematoda</taxon>
        <taxon>Chromadorea</taxon>
        <taxon>Rhabditida</taxon>
        <taxon>Spirurina</taxon>
        <taxon>Spiruromorpha</taxon>
        <taxon>Filarioidea</taxon>
        <taxon>Onchocercidae</taxon>
        <taxon>Wuchereria</taxon>
    </lineage>
</organism>